<proteinExistence type="predicted"/>
<evidence type="ECO:0000313" key="1">
    <source>
        <dbReference type="Proteomes" id="UP000189703"/>
    </source>
</evidence>
<dbReference type="AlphaFoldDB" id="A0A1U8B471"/>
<dbReference type="OrthoDB" id="267323at2759"/>
<accession>A0A1U8B471</accession>
<protein>
    <submittedName>
        <fullName evidence="2">Uncharacterized protein LOC104610612</fullName>
    </submittedName>
</protein>
<reference evidence="2" key="1">
    <citation type="submission" date="2025-08" db="UniProtKB">
        <authorList>
            <consortium name="RefSeq"/>
        </authorList>
    </citation>
    <scope>IDENTIFICATION</scope>
</reference>
<dbReference type="KEGG" id="nnu:104610612"/>
<dbReference type="RefSeq" id="XP_010275617.1">
    <property type="nucleotide sequence ID" value="XM_010277315.1"/>
</dbReference>
<organism evidence="1 2">
    <name type="scientific">Nelumbo nucifera</name>
    <name type="common">Sacred lotus</name>
    <dbReference type="NCBI Taxonomy" id="4432"/>
    <lineage>
        <taxon>Eukaryota</taxon>
        <taxon>Viridiplantae</taxon>
        <taxon>Streptophyta</taxon>
        <taxon>Embryophyta</taxon>
        <taxon>Tracheophyta</taxon>
        <taxon>Spermatophyta</taxon>
        <taxon>Magnoliopsida</taxon>
        <taxon>Proteales</taxon>
        <taxon>Nelumbonaceae</taxon>
        <taxon>Nelumbo</taxon>
    </lineage>
</organism>
<evidence type="ECO:0000313" key="2">
    <source>
        <dbReference type="RefSeq" id="XP_010275617.1"/>
    </source>
</evidence>
<keyword evidence="1" id="KW-1185">Reference proteome</keyword>
<sequence length="145" mass="16695">MECAVNELSYRSTCTFMPPPLPKCFTLQFSTCLVFEIFLFKVESCLNLCIKISQFSLLHRGDSTSCRTESIICIFCGQDCESAPIVLISHQVELRALYAYFADRTVKEIPHIKYEKLLRFTENLKKFVRSILFYGNANSELHETA</sequence>
<dbReference type="InParanoid" id="A0A1U8B471"/>
<dbReference type="Proteomes" id="UP000189703">
    <property type="component" value="Unplaced"/>
</dbReference>
<dbReference type="GeneID" id="104610612"/>
<gene>
    <name evidence="2" type="primary">LOC104610612</name>
</gene>
<name>A0A1U8B471_NELNU</name>
<dbReference type="STRING" id="4432.A0A1U8B471"/>